<organism evidence="3 5">
    <name type="scientific">Roseibium polysiphoniae</name>
    <dbReference type="NCBI Taxonomy" id="2571221"/>
    <lineage>
        <taxon>Bacteria</taxon>
        <taxon>Pseudomonadati</taxon>
        <taxon>Pseudomonadota</taxon>
        <taxon>Alphaproteobacteria</taxon>
        <taxon>Hyphomicrobiales</taxon>
        <taxon>Stappiaceae</taxon>
        <taxon>Roseibium</taxon>
    </lineage>
</organism>
<comment type="caution">
    <text evidence="3">The sequence shown here is derived from an EMBL/GenBank/DDBJ whole genome shotgun (WGS) entry which is preliminary data.</text>
</comment>
<keyword evidence="1" id="KW-0812">Transmembrane</keyword>
<dbReference type="Proteomes" id="UP000615687">
    <property type="component" value="Unassembled WGS sequence"/>
</dbReference>
<reference evidence="2 4" key="2">
    <citation type="submission" date="2020-09" db="EMBL/GenBank/DDBJ databases">
        <title>The genome sequence of type strain Labrenzia polysiphoniae KACC 19711.</title>
        <authorList>
            <person name="Liu Y."/>
        </authorList>
    </citation>
    <scope>NUCLEOTIDE SEQUENCE [LARGE SCALE GENOMIC DNA]</scope>
    <source>
        <strain evidence="2 4">KACC 19711</strain>
    </source>
</reference>
<dbReference type="EMBL" id="QTKU01000004">
    <property type="protein sequence ID" value="MBS8261933.1"/>
    <property type="molecule type" value="Genomic_DNA"/>
</dbReference>
<dbReference type="RefSeq" id="WP_153771455.1">
    <property type="nucleotide sequence ID" value="NZ_JACYXJ010000005.1"/>
</dbReference>
<proteinExistence type="predicted"/>
<protein>
    <submittedName>
        <fullName evidence="3">Uncharacterized protein</fullName>
    </submittedName>
</protein>
<gene>
    <name evidence="3" type="ORF">DYI23_17020</name>
    <name evidence="2" type="ORF">IG617_13870</name>
</gene>
<keyword evidence="1" id="KW-1133">Transmembrane helix</keyword>
<evidence type="ECO:0000313" key="4">
    <source>
        <dbReference type="Proteomes" id="UP000615687"/>
    </source>
</evidence>
<dbReference type="AlphaFoldDB" id="A0A944CHJ3"/>
<evidence type="ECO:0000313" key="2">
    <source>
        <dbReference type="EMBL" id="MBD8877380.1"/>
    </source>
</evidence>
<dbReference type="EMBL" id="JACYXJ010000005">
    <property type="protein sequence ID" value="MBD8877380.1"/>
    <property type="molecule type" value="Genomic_DNA"/>
</dbReference>
<sequence>MKLLFWTLALVLIALGLATVWLPIPTGVPLLALGMIVIIATSRQAARALRNRRRRVPRLNSLFTWLEDRSPMRFARILKRTRPRKSG</sequence>
<feature type="transmembrane region" description="Helical" evidence="1">
    <location>
        <begin position="28"/>
        <end position="46"/>
    </location>
</feature>
<keyword evidence="4" id="KW-1185">Reference proteome</keyword>
<evidence type="ECO:0000313" key="3">
    <source>
        <dbReference type="EMBL" id="MBS8261933.1"/>
    </source>
</evidence>
<evidence type="ECO:0000256" key="1">
    <source>
        <dbReference type="SAM" id="Phobius"/>
    </source>
</evidence>
<name>A0A944CHJ3_9HYPH</name>
<accession>A0A944CHJ3</accession>
<evidence type="ECO:0000313" key="5">
    <source>
        <dbReference type="Proteomes" id="UP000705379"/>
    </source>
</evidence>
<reference evidence="3" key="3">
    <citation type="journal article" date="2021" name="Microorganisms">
        <title>Bacterial Dimethylsulfoniopropionate Biosynthesis in the East China Sea.</title>
        <authorList>
            <person name="Liu J."/>
            <person name="Zhang Y."/>
            <person name="Liu J."/>
            <person name="Zhong H."/>
            <person name="Williams B.T."/>
            <person name="Zheng Y."/>
            <person name="Curson A.R.J."/>
            <person name="Sun C."/>
            <person name="Sun H."/>
            <person name="Song D."/>
            <person name="Wagner Mackenzie B."/>
            <person name="Bermejo Martinez A."/>
            <person name="Todd J.D."/>
            <person name="Zhang X.H."/>
        </authorList>
    </citation>
    <scope>NUCLEOTIDE SEQUENCE</scope>
    <source>
        <strain evidence="3">AESS21</strain>
    </source>
</reference>
<dbReference type="Proteomes" id="UP000705379">
    <property type="component" value="Unassembled WGS sequence"/>
</dbReference>
<reference evidence="3" key="1">
    <citation type="submission" date="2018-08" db="EMBL/GenBank/DDBJ databases">
        <authorList>
            <person name="Jin W."/>
            <person name="Wang H."/>
            <person name="Yang Y."/>
            <person name="Li M."/>
            <person name="Liu J."/>
        </authorList>
    </citation>
    <scope>NUCLEOTIDE SEQUENCE</scope>
    <source>
        <strain evidence="3">AESS21</strain>
    </source>
</reference>
<keyword evidence="1" id="KW-0472">Membrane</keyword>